<dbReference type="EMBL" id="UINC01106927">
    <property type="protein sequence ID" value="SVC71932.1"/>
    <property type="molecule type" value="Genomic_DNA"/>
</dbReference>
<dbReference type="InterPro" id="IPR036291">
    <property type="entry name" value="NAD(P)-bd_dom_sf"/>
</dbReference>
<feature type="non-terminal residue" evidence="2">
    <location>
        <position position="46"/>
    </location>
</feature>
<evidence type="ECO:0000313" key="2">
    <source>
        <dbReference type="EMBL" id="SVC71932.1"/>
    </source>
</evidence>
<feature type="non-terminal residue" evidence="2">
    <location>
        <position position="1"/>
    </location>
</feature>
<dbReference type="AlphaFoldDB" id="A0A382PIX9"/>
<proteinExistence type="predicted"/>
<protein>
    <recommendedName>
        <fullName evidence="1">NAD-dependent epimerase/dehydratase domain-containing protein</fullName>
    </recommendedName>
</protein>
<dbReference type="SUPFAM" id="SSF51735">
    <property type="entry name" value="NAD(P)-binding Rossmann-fold domains"/>
    <property type="match status" value="1"/>
</dbReference>
<dbReference type="Pfam" id="PF01370">
    <property type="entry name" value="Epimerase"/>
    <property type="match status" value="1"/>
</dbReference>
<organism evidence="2">
    <name type="scientific">marine metagenome</name>
    <dbReference type="NCBI Taxonomy" id="408172"/>
    <lineage>
        <taxon>unclassified sequences</taxon>
        <taxon>metagenomes</taxon>
        <taxon>ecological metagenomes</taxon>
    </lineage>
</organism>
<reference evidence="2" key="1">
    <citation type="submission" date="2018-05" db="EMBL/GenBank/DDBJ databases">
        <authorList>
            <person name="Lanie J.A."/>
            <person name="Ng W.-L."/>
            <person name="Kazmierczak K.M."/>
            <person name="Andrzejewski T.M."/>
            <person name="Davidsen T.M."/>
            <person name="Wayne K.J."/>
            <person name="Tettelin H."/>
            <person name="Glass J.I."/>
            <person name="Rusch D."/>
            <person name="Podicherti R."/>
            <person name="Tsui H.-C.T."/>
            <person name="Winkler M.E."/>
        </authorList>
    </citation>
    <scope>NUCLEOTIDE SEQUENCE</scope>
</reference>
<evidence type="ECO:0000259" key="1">
    <source>
        <dbReference type="Pfam" id="PF01370"/>
    </source>
</evidence>
<dbReference type="InterPro" id="IPR001509">
    <property type="entry name" value="Epimerase_deHydtase"/>
</dbReference>
<gene>
    <name evidence="2" type="ORF">METZ01_LOCUS324786</name>
</gene>
<feature type="domain" description="NAD-dependent epimerase/dehydratase" evidence="1">
    <location>
        <begin position="9"/>
        <end position="38"/>
    </location>
</feature>
<dbReference type="Gene3D" id="3.40.50.720">
    <property type="entry name" value="NAD(P)-binding Rossmann-like Domain"/>
    <property type="match status" value="1"/>
</dbReference>
<accession>A0A382PIX9</accession>
<sequence>MIVKPIKKVLVTGGAGYVGAVLVPKLLEQGYEVKVLDLFMYGEHVL</sequence>
<name>A0A382PIX9_9ZZZZ</name>